<keyword evidence="3" id="KW-1133">Transmembrane helix</keyword>
<evidence type="ECO:0000256" key="1">
    <source>
        <dbReference type="PIRNR" id="PIRNR018571"/>
    </source>
</evidence>
<keyword evidence="5" id="KW-1185">Reference proteome</keyword>
<dbReference type="RefSeq" id="WP_091834631.1">
    <property type="nucleotide sequence ID" value="NZ_FPAA01000003.1"/>
</dbReference>
<keyword evidence="3" id="KW-0812">Transmembrane</keyword>
<comment type="subcellular location">
    <subcellularLocation>
        <location evidence="1">Cell membrane</location>
    </subcellularLocation>
</comment>
<sequence length="302" mass="33598">MVVYADVVFLLNLCIDFLLLWLMTAIRRQRPSLLRIFCAATLGAGYAVFQLWQPLTFSYTFYGKLLFSMLMVWIAVGFHSTVAYLRSLGTFYLISFVTGGGMFALHYFLGSGVHAGGGSIFSLSSGWGSPISWVFVLAAFPIVWLYARISFRSLADRQMVNNHLAKVRVEWGEVKLEFMGLIDTGNQLRDPITRTPVILVDVEEWGRVLPVGLVDAVRKGNWDGLGKEMPGEWMTRIRLVPFRGAASDGDILVALKPDKLEVFQQGKWRETGKVLVGLDTGRLSSDGTYQAILHPSCMSVAG</sequence>
<comment type="function">
    <text evidence="1">Probable aspartic protease that is responsible for the proteolytic cleavage of the RNA polymerase sigma E factor (SigE/spoIIGB) to yield the active peptide in the mother cell during sporulation. Responds to a signal from the forespore that is triggered by the extracellular signal protein SpoIIR.</text>
</comment>
<keyword evidence="1" id="KW-0749">Sporulation</keyword>
<feature type="transmembrane region" description="Helical" evidence="3">
    <location>
        <begin position="65"/>
        <end position="84"/>
    </location>
</feature>
<evidence type="ECO:0000313" key="4">
    <source>
        <dbReference type="EMBL" id="SFS50141.1"/>
    </source>
</evidence>
<evidence type="ECO:0000256" key="3">
    <source>
        <dbReference type="SAM" id="Phobius"/>
    </source>
</evidence>
<dbReference type="GO" id="GO:0005886">
    <property type="term" value="C:plasma membrane"/>
    <property type="evidence" value="ECO:0007669"/>
    <property type="project" value="UniProtKB-SubCell"/>
</dbReference>
<dbReference type="OrthoDB" id="2690199at2"/>
<evidence type="ECO:0000313" key="5">
    <source>
        <dbReference type="Proteomes" id="UP000198660"/>
    </source>
</evidence>
<dbReference type="Pfam" id="PF03419">
    <property type="entry name" value="Peptidase_U4"/>
    <property type="match status" value="1"/>
</dbReference>
<dbReference type="GO" id="GO:0004190">
    <property type="term" value="F:aspartic-type endopeptidase activity"/>
    <property type="evidence" value="ECO:0007669"/>
    <property type="project" value="UniProtKB-KW"/>
</dbReference>
<dbReference type="EC" id="3.4.23.-" evidence="1"/>
<dbReference type="AlphaFoldDB" id="A0A1I6QCD0"/>
<dbReference type="GO" id="GO:0006508">
    <property type="term" value="P:proteolysis"/>
    <property type="evidence" value="ECO:0007669"/>
    <property type="project" value="UniProtKB-KW"/>
</dbReference>
<feature type="transmembrane region" description="Helical" evidence="3">
    <location>
        <begin position="130"/>
        <end position="149"/>
    </location>
</feature>
<feature type="transmembrane region" description="Helical" evidence="3">
    <location>
        <begin position="33"/>
        <end position="53"/>
    </location>
</feature>
<feature type="active site" evidence="2">
    <location>
        <position position="183"/>
    </location>
</feature>
<dbReference type="InterPro" id="IPR005081">
    <property type="entry name" value="SpoIIGA"/>
</dbReference>
<comment type="subunit">
    <text evidence="1">Self-associates. Interacts with SigE. Interacts with SpoIIR.</text>
</comment>
<feature type="transmembrane region" description="Helical" evidence="3">
    <location>
        <begin position="6"/>
        <end position="26"/>
    </location>
</feature>
<organism evidence="4 5">
    <name type="scientific">Marininema halotolerans</name>
    <dbReference type="NCBI Taxonomy" id="1155944"/>
    <lineage>
        <taxon>Bacteria</taxon>
        <taxon>Bacillati</taxon>
        <taxon>Bacillota</taxon>
        <taxon>Bacilli</taxon>
        <taxon>Bacillales</taxon>
        <taxon>Thermoactinomycetaceae</taxon>
        <taxon>Marininema</taxon>
    </lineage>
</organism>
<keyword evidence="1 3" id="KW-0472">Membrane</keyword>
<keyword evidence="1" id="KW-1003">Cell membrane</keyword>
<accession>A0A1I6QCD0</accession>
<reference evidence="5" key="1">
    <citation type="submission" date="2016-10" db="EMBL/GenBank/DDBJ databases">
        <authorList>
            <person name="Varghese N."/>
            <person name="Submissions S."/>
        </authorList>
    </citation>
    <scope>NUCLEOTIDE SEQUENCE [LARGE SCALE GENOMIC DNA]</scope>
    <source>
        <strain evidence="5">DSM 45789</strain>
    </source>
</reference>
<dbReference type="EMBL" id="FPAA01000003">
    <property type="protein sequence ID" value="SFS50141.1"/>
    <property type="molecule type" value="Genomic_DNA"/>
</dbReference>
<gene>
    <name evidence="4" type="ORF">SAMN05444972_10350</name>
</gene>
<keyword evidence="1" id="KW-0645">Protease</keyword>
<feature type="transmembrane region" description="Helical" evidence="3">
    <location>
        <begin position="91"/>
        <end position="110"/>
    </location>
</feature>
<name>A0A1I6QCD0_9BACL</name>
<dbReference type="GO" id="GO:0030435">
    <property type="term" value="P:sporulation resulting in formation of a cellular spore"/>
    <property type="evidence" value="ECO:0007669"/>
    <property type="project" value="UniProtKB-KW"/>
</dbReference>
<evidence type="ECO:0000256" key="2">
    <source>
        <dbReference type="PIRSR" id="PIRSR018571-1"/>
    </source>
</evidence>
<dbReference type="Proteomes" id="UP000198660">
    <property type="component" value="Unassembled WGS sequence"/>
</dbReference>
<proteinExistence type="inferred from homology"/>
<dbReference type="PIRSF" id="PIRSF018571">
    <property type="entry name" value="SpoIIGA"/>
    <property type="match status" value="1"/>
</dbReference>
<comment type="similarity">
    <text evidence="1">Belongs to the peptidase U4 family.</text>
</comment>
<dbReference type="GO" id="GO:0030436">
    <property type="term" value="P:asexual sporulation"/>
    <property type="evidence" value="ECO:0007669"/>
    <property type="project" value="InterPro"/>
</dbReference>
<keyword evidence="1" id="KW-0064">Aspartyl protease</keyword>
<dbReference type="NCBIfam" id="TIGR02854">
    <property type="entry name" value="spore_II_GA"/>
    <property type="match status" value="1"/>
</dbReference>
<keyword evidence="1" id="KW-0378">Hydrolase</keyword>
<protein>
    <recommendedName>
        <fullName evidence="1">Sporulation sigma-E factor-processing peptidase</fullName>
        <ecNumber evidence="1">3.4.23.-</ecNumber>
    </recommendedName>
    <alternativeName>
        <fullName evidence="1">Membrane-associated aspartic protease</fullName>
    </alternativeName>
    <alternativeName>
        <fullName evidence="1">Stage II sporulation protein GA</fullName>
    </alternativeName>
</protein>